<dbReference type="OrthoDB" id="9812931at2"/>
<dbReference type="PATRIC" id="fig|37927.3.peg.3781"/>
<dbReference type="SUPFAM" id="SSF48208">
    <property type="entry name" value="Six-hairpin glycosidases"/>
    <property type="match status" value="1"/>
</dbReference>
<accession>A0A127A5I0</accession>
<evidence type="ECO:0000313" key="3">
    <source>
        <dbReference type="Proteomes" id="UP000070134"/>
    </source>
</evidence>
<dbReference type="AlphaFoldDB" id="A0A127A5I0"/>
<sequence length="387" mass="43994">MTEKTKAPSAAVWPVKHSPLLRAPQRSITRSGLQELIRRLTENLVAITDETGEFLLRLDDGRVIDTKGWAGWEWTHGIGLYGIWQYYDQTGEDGMREIIDSWFAERLAEGTTKNVNTMAPFLTLACRYEETKDRTLLPWLDAWAEWAMRSMPRTPHGGMQHMTLAEENHHQLWDDTLMMTVLPLTKIGLLLDRPEYVKEATFQFLTHVAYLMDRETGLWFHGWSFEGNHNFARARWARGNSWLTMVIPDFLELTGLPESDPVRRFLIEVLDAQVAALAAVQDSSGLWHTLLDDPSSYLEASATAGFAYGILKAVRKGYLKAEYTATAERAVQAVIRNISADGELQQVSFGTGMGPDLDFYRSIPRTSMPYGQAMAILCLAEYLRTYY</sequence>
<dbReference type="EMBL" id="CP014518">
    <property type="protein sequence ID" value="AMM34346.1"/>
    <property type="molecule type" value="Genomic_DNA"/>
</dbReference>
<proteinExistence type="predicted"/>
<dbReference type="STRING" id="37927.SA2016_3688"/>
<dbReference type="GO" id="GO:0016787">
    <property type="term" value="F:hydrolase activity"/>
    <property type="evidence" value="ECO:0007669"/>
    <property type="project" value="UniProtKB-KW"/>
</dbReference>
<dbReference type="Proteomes" id="UP000070134">
    <property type="component" value="Chromosome"/>
</dbReference>
<evidence type="ECO:0000256" key="1">
    <source>
        <dbReference type="ARBA" id="ARBA00022801"/>
    </source>
</evidence>
<dbReference type="Pfam" id="PF07470">
    <property type="entry name" value="Glyco_hydro_88"/>
    <property type="match status" value="1"/>
</dbReference>
<dbReference type="PANTHER" id="PTHR33886">
    <property type="entry name" value="UNSATURATED RHAMNOGALACTURONAN HYDROLASE (EUROFUNG)"/>
    <property type="match status" value="1"/>
</dbReference>
<gene>
    <name evidence="2" type="ORF">SA2016_3688</name>
</gene>
<organism evidence="2 3">
    <name type="scientific">Sinomonas atrocyanea</name>
    <dbReference type="NCBI Taxonomy" id="37927"/>
    <lineage>
        <taxon>Bacteria</taxon>
        <taxon>Bacillati</taxon>
        <taxon>Actinomycetota</taxon>
        <taxon>Actinomycetes</taxon>
        <taxon>Micrococcales</taxon>
        <taxon>Micrococcaceae</taxon>
        <taxon>Sinomonas</taxon>
    </lineage>
</organism>
<dbReference type="InterPro" id="IPR008928">
    <property type="entry name" value="6-hairpin_glycosidase_sf"/>
</dbReference>
<dbReference type="Gene3D" id="1.50.10.10">
    <property type="match status" value="1"/>
</dbReference>
<dbReference type="GO" id="GO:0005975">
    <property type="term" value="P:carbohydrate metabolic process"/>
    <property type="evidence" value="ECO:0007669"/>
    <property type="project" value="InterPro"/>
</dbReference>
<evidence type="ECO:0000313" key="2">
    <source>
        <dbReference type="EMBL" id="AMM34346.1"/>
    </source>
</evidence>
<name>A0A127A5I0_9MICC</name>
<dbReference type="InterPro" id="IPR010905">
    <property type="entry name" value="Glyco_hydro_88"/>
</dbReference>
<dbReference type="InterPro" id="IPR012341">
    <property type="entry name" value="6hp_glycosidase-like_sf"/>
</dbReference>
<reference evidence="2 3" key="1">
    <citation type="submission" date="2016-02" db="EMBL/GenBank/DDBJ databases">
        <title>Complete genome of Sinomonas atrocyanea KCTC 3377.</title>
        <authorList>
            <person name="Kim K.M."/>
        </authorList>
    </citation>
    <scope>NUCLEOTIDE SEQUENCE [LARGE SCALE GENOMIC DNA]</scope>
    <source>
        <strain evidence="2 3">KCTC 3377</strain>
    </source>
</reference>
<dbReference type="PANTHER" id="PTHR33886:SF8">
    <property type="entry name" value="UNSATURATED RHAMNOGALACTURONAN HYDROLASE (EUROFUNG)"/>
    <property type="match status" value="1"/>
</dbReference>
<keyword evidence="3" id="KW-1185">Reference proteome</keyword>
<protein>
    <submittedName>
        <fullName evidence="2">Glycosyl hydrolase family 88</fullName>
    </submittedName>
</protein>
<dbReference type="KEGG" id="satk:SA2016_3688"/>
<keyword evidence="1 2" id="KW-0378">Hydrolase</keyword>
<dbReference type="RefSeq" id="WP_066500910.1">
    <property type="nucleotide sequence ID" value="NZ_BJMO01000024.1"/>
</dbReference>
<dbReference type="InterPro" id="IPR052043">
    <property type="entry name" value="PolySaccharide_Degr_Enz"/>
</dbReference>